<dbReference type="PANTHER" id="PTHR43725">
    <property type="entry name" value="UDP-GLUCOSE 4-EPIMERASE"/>
    <property type="match status" value="1"/>
</dbReference>
<evidence type="ECO:0000256" key="2">
    <source>
        <dbReference type="ARBA" id="ARBA00001911"/>
    </source>
</evidence>
<evidence type="ECO:0000256" key="7">
    <source>
        <dbReference type="ARBA" id="ARBA00023027"/>
    </source>
</evidence>
<keyword evidence="7 10" id="KW-0520">NAD</keyword>
<evidence type="ECO:0000256" key="4">
    <source>
        <dbReference type="ARBA" id="ARBA00007637"/>
    </source>
</evidence>
<organism evidence="12 13">
    <name type="scientific">Microvirga lotononidis</name>
    <dbReference type="NCBI Taxonomy" id="864069"/>
    <lineage>
        <taxon>Bacteria</taxon>
        <taxon>Pseudomonadati</taxon>
        <taxon>Pseudomonadota</taxon>
        <taxon>Alphaproteobacteria</taxon>
        <taxon>Hyphomicrobiales</taxon>
        <taxon>Methylobacteriaceae</taxon>
        <taxon>Microvirga</taxon>
    </lineage>
</organism>
<evidence type="ECO:0000313" key="12">
    <source>
        <dbReference type="EMBL" id="EIM29976.1"/>
    </source>
</evidence>
<keyword evidence="8 10" id="KW-0413">Isomerase</keyword>
<comment type="cofactor">
    <cofactor evidence="2 10">
        <name>NAD(+)</name>
        <dbReference type="ChEBI" id="CHEBI:57540"/>
    </cofactor>
</comment>
<dbReference type="Pfam" id="PF01370">
    <property type="entry name" value="Epimerase"/>
    <property type="match status" value="1"/>
</dbReference>
<comment type="pathway">
    <text evidence="3 10">Carbohydrate metabolism; galactose metabolism.</text>
</comment>
<dbReference type="CDD" id="cd05247">
    <property type="entry name" value="UDP_G4E_1_SDR_e"/>
    <property type="match status" value="1"/>
</dbReference>
<dbReference type="RefSeq" id="WP_009490109.1">
    <property type="nucleotide sequence ID" value="NZ_CP141050.1"/>
</dbReference>
<dbReference type="AlphaFoldDB" id="I4Z184"/>
<dbReference type="Gene3D" id="3.40.50.720">
    <property type="entry name" value="NAD(P)-binding Rossmann-like Domain"/>
    <property type="match status" value="1"/>
</dbReference>
<proteinExistence type="inferred from homology"/>
<dbReference type="SUPFAM" id="SSF51735">
    <property type="entry name" value="NAD(P)-binding Rossmann-fold domains"/>
    <property type="match status" value="1"/>
</dbReference>
<evidence type="ECO:0000256" key="1">
    <source>
        <dbReference type="ARBA" id="ARBA00000083"/>
    </source>
</evidence>
<dbReference type="InterPro" id="IPR001509">
    <property type="entry name" value="Epimerase_deHydtase"/>
</dbReference>
<dbReference type="NCBIfam" id="TIGR01179">
    <property type="entry name" value="galE"/>
    <property type="match status" value="1"/>
</dbReference>
<keyword evidence="9 10" id="KW-0119">Carbohydrate metabolism</keyword>
<dbReference type="HOGENOM" id="CLU_007383_1_10_5"/>
<evidence type="ECO:0000256" key="6">
    <source>
        <dbReference type="ARBA" id="ARBA00018569"/>
    </source>
</evidence>
<sequence length="328" mass="35655" precursor="true">MSRTRILVTGGAGYIGSHTCKALAQNGFEPVAYDNLVAGHRDAVRWGPLVIGDVLDRQALVETMRRYDPAAVIHFAAHAYVGESVIEPAKYYRNNVHGTQTLLDACRGAGLLNVIFSSSCATYGVPEALPIREDSPQDPINPYGRSKLIGEQMLADYATAYGMRYVALRYFNACGADPGGEIGERHDPETHLIPRALMAAAGKLPHLSVFGDDYPTPDGTCIRDYIHVSDLARAHLAAVLHLLKGGENLAANLGTGRGISIKEILTAVEQVTGRRVPVRFEQRRAGDPPILFANPALARERLGFWPELSDVDTIVRSAAPFFELEARP</sequence>
<dbReference type="GO" id="GO:0003978">
    <property type="term" value="F:UDP-glucose 4-epimerase activity"/>
    <property type="evidence" value="ECO:0007669"/>
    <property type="project" value="UniProtKB-UniRule"/>
</dbReference>
<dbReference type="InterPro" id="IPR036291">
    <property type="entry name" value="NAD(P)-bd_dom_sf"/>
</dbReference>
<dbReference type="UniPathway" id="UPA00214"/>
<evidence type="ECO:0000256" key="5">
    <source>
        <dbReference type="ARBA" id="ARBA00013189"/>
    </source>
</evidence>
<dbReference type="Proteomes" id="UP000003947">
    <property type="component" value="Unassembled WGS sequence"/>
</dbReference>
<comment type="similarity">
    <text evidence="4 10">Belongs to the NAD(P)-dependent epimerase/dehydratase family.</text>
</comment>
<name>I4Z184_9HYPH</name>
<dbReference type="OrthoDB" id="9801785at2"/>
<comment type="subunit">
    <text evidence="10">Homodimer.</text>
</comment>
<dbReference type="Gene3D" id="3.90.25.10">
    <property type="entry name" value="UDP-galactose 4-epimerase, domain 1"/>
    <property type="match status" value="1"/>
</dbReference>
<evidence type="ECO:0000256" key="9">
    <source>
        <dbReference type="ARBA" id="ARBA00023277"/>
    </source>
</evidence>
<dbReference type="eggNOG" id="COG1087">
    <property type="taxonomic scope" value="Bacteria"/>
</dbReference>
<dbReference type="GO" id="GO:0033499">
    <property type="term" value="P:galactose catabolic process via UDP-galactose, Leloir pathway"/>
    <property type="evidence" value="ECO:0007669"/>
    <property type="project" value="TreeGrafter"/>
</dbReference>
<evidence type="ECO:0000256" key="10">
    <source>
        <dbReference type="RuleBase" id="RU366046"/>
    </source>
</evidence>
<protein>
    <recommendedName>
        <fullName evidence="6 10">UDP-glucose 4-epimerase</fullName>
        <ecNumber evidence="5 10">5.1.3.2</ecNumber>
    </recommendedName>
</protein>
<reference evidence="12 13" key="1">
    <citation type="submission" date="2012-02" db="EMBL/GenBank/DDBJ databases">
        <title>Improved High-Quality Draft sequence of Microvirga sp. WSM3557.</title>
        <authorList>
            <consortium name="US DOE Joint Genome Institute"/>
            <person name="Lucas S."/>
            <person name="Han J."/>
            <person name="Lapidus A."/>
            <person name="Cheng J.-F."/>
            <person name="Goodwin L."/>
            <person name="Pitluck S."/>
            <person name="Peters L."/>
            <person name="Zhang X."/>
            <person name="Detter J.C."/>
            <person name="Han C."/>
            <person name="Tapia R."/>
            <person name="Land M."/>
            <person name="Hauser L."/>
            <person name="Kyrpides N."/>
            <person name="Ivanova N."/>
            <person name="Pagani I."/>
            <person name="Brau L."/>
            <person name="Yates R."/>
            <person name="O'Hara G."/>
            <person name="Rui T."/>
            <person name="Howieson J."/>
            <person name="Reeve W."/>
            <person name="Woyke T."/>
        </authorList>
    </citation>
    <scope>NUCLEOTIDE SEQUENCE [LARGE SCALE GENOMIC DNA]</scope>
    <source>
        <strain evidence="12 13">WSM3557</strain>
    </source>
</reference>
<feature type="domain" description="NAD-dependent epimerase/dehydratase" evidence="11">
    <location>
        <begin position="6"/>
        <end position="254"/>
    </location>
</feature>
<dbReference type="EC" id="5.1.3.2" evidence="5 10"/>
<dbReference type="PATRIC" id="fig|864069.3.peg.1437"/>
<evidence type="ECO:0000256" key="8">
    <source>
        <dbReference type="ARBA" id="ARBA00023235"/>
    </source>
</evidence>
<comment type="catalytic activity">
    <reaction evidence="1 10">
        <text>UDP-alpha-D-glucose = UDP-alpha-D-galactose</text>
        <dbReference type="Rhea" id="RHEA:22168"/>
        <dbReference type="ChEBI" id="CHEBI:58885"/>
        <dbReference type="ChEBI" id="CHEBI:66914"/>
        <dbReference type="EC" id="5.1.3.2"/>
    </reaction>
</comment>
<dbReference type="STRING" id="864069.MicloDRAFT_00012970"/>
<gene>
    <name evidence="12" type="ORF">MicloDRAFT_00012970</name>
</gene>
<dbReference type="InterPro" id="IPR005886">
    <property type="entry name" value="UDP_G4E"/>
</dbReference>
<evidence type="ECO:0000259" key="11">
    <source>
        <dbReference type="Pfam" id="PF01370"/>
    </source>
</evidence>
<evidence type="ECO:0000313" key="13">
    <source>
        <dbReference type="Proteomes" id="UP000003947"/>
    </source>
</evidence>
<keyword evidence="13" id="KW-1185">Reference proteome</keyword>
<dbReference type="PANTHER" id="PTHR43725:SF53">
    <property type="entry name" value="UDP-ARABINOSE 4-EPIMERASE 1"/>
    <property type="match status" value="1"/>
</dbReference>
<accession>I4Z184</accession>
<dbReference type="EMBL" id="JH660640">
    <property type="protein sequence ID" value="EIM29976.1"/>
    <property type="molecule type" value="Genomic_DNA"/>
</dbReference>
<evidence type="ECO:0000256" key="3">
    <source>
        <dbReference type="ARBA" id="ARBA00004947"/>
    </source>
</evidence>